<dbReference type="AlphaFoldDB" id="A0A4R2IPT0"/>
<comment type="similarity">
    <text evidence="2">Belongs to the methyltransferase superfamily. L-isoaspartyl/D-aspartyl protein methyltransferase family.</text>
</comment>
<dbReference type="Gene3D" id="3.40.50.150">
    <property type="entry name" value="Vaccinia Virus protein VP39"/>
    <property type="match status" value="1"/>
</dbReference>
<dbReference type="EMBL" id="SLWS01000017">
    <property type="protein sequence ID" value="TCO47341.1"/>
    <property type="molecule type" value="Genomic_DNA"/>
</dbReference>
<reference evidence="12 13" key="1">
    <citation type="submission" date="2019-03" db="EMBL/GenBank/DDBJ databases">
        <title>Genomic Encyclopedia of Type Strains, Phase IV (KMG-IV): sequencing the most valuable type-strain genomes for metagenomic binning, comparative biology and taxonomic classification.</title>
        <authorList>
            <person name="Goeker M."/>
        </authorList>
    </citation>
    <scope>NUCLEOTIDE SEQUENCE [LARGE SCALE GENOMIC DNA]</scope>
    <source>
        <strain evidence="12 13">DSM 45934</strain>
    </source>
</reference>
<keyword evidence="6 12" id="KW-0489">Methyltransferase</keyword>
<dbReference type="GO" id="GO:0005737">
    <property type="term" value="C:cytoplasm"/>
    <property type="evidence" value="ECO:0007669"/>
    <property type="project" value="UniProtKB-SubCell"/>
</dbReference>
<dbReference type="GO" id="GO:0004719">
    <property type="term" value="F:protein-L-isoaspartate (D-aspartate) O-methyltransferase activity"/>
    <property type="evidence" value="ECO:0007669"/>
    <property type="project" value="UniProtKB-EC"/>
</dbReference>
<evidence type="ECO:0000256" key="4">
    <source>
        <dbReference type="ARBA" id="ARBA00013346"/>
    </source>
</evidence>
<evidence type="ECO:0000256" key="3">
    <source>
        <dbReference type="ARBA" id="ARBA00011890"/>
    </source>
</evidence>
<evidence type="ECO:0000256" key="11">
    <source>
        <dbReference type="ARBA" id="ARBA00031350"/>
    </source>
</evidence>
<protein>
    <recommendedName>
        <fullName evidence="4">Protein-L-isoaspartate O-methyltransferase</fullName>
        <ecNumber evidence="3">2.1.1.77</ecNumber>
    </recommendedName>
    <alternativeName>
        <fullName evidence="11">L-isoaspartyl protein carboxyl methyltransferase</fullName>
    </alternativeName>
    <alternativeName>
        <fullName evidence="9">Protein L-isoaspartyl methyltransferase</fullName>
    </alternativeName>
    <alternativeName>
        <fullName evidence="10">Protein-beta-aspartate methyltransferase</fullName>
    </alternativeName>
</protein>
<evidence type="ECO:0000313" key="12">
    <source>
        <dbReference type="EMBL" id="TCO47341.1"/>
    </source>
</evidence>
<keyword evidence="8" id="KW-0949">S-adenosyl-L-methionine</keyword>
<dbReference type="PANTHER" id="PTHR11579:SF0">
    <property type="entry name" value="PROTEIN-L-ISOASPARTATE(D-ASPARTATE) O-METHYLTRANSFERASE"/>
    <property type="match status" value="1"/>
</dbReference>
<evidence type="ECO:0000313" key="13">
    <source>
        <dbReference type="Proteomes" id="UP000295680"/>
    </source>
</evidence>
<dbReference type="RefSeq" id="WP_165960998.1">
    <property type="nucleotide sequence ID" value="NZ_SLWS01000017.1"/>
</dbReference>
<keyword evidence="13" id="KW-1185">Reference proteome</keyword>
<dbReference type="InterPro" id="IPR000682">
    <property type="entry name" value="PCMT"/>
</dbReference>
<dbReference type="Proteomes" id="UP000295680">
    <property type="component" value="Unassembled WGS sequence"/>
</dbReference>
<name>A0A4R2IPT0_9PSEU</name>
<dbReference type="PANTHER" id="PTHR11579">
    <property type="entry name" value="PROTEIN-L-ISOASPARTATE O-METHYLTRANSFERASE"/>
    <property type="match status" value="1"/>
</dbReference>
<evidence type="ECO:0000256" key="7">
    <source>
        <dbReference type="ARBA" id="ARBA00022679"/>
    </source>
</evidence>
<dbReference type="EC" id="2.1.1.77" evidence="3"/>
<organism evidence="12 13">
    <name type="scientific">Actinocrispum wychmicini</name>
    <dbReference type="NCBI Taxonomy" id="1213861"/>
    <lineage>
        <taxon>Bacteria</taxon>
        <taxon>Bacillati</taxon>
        <taxon>Actinomycetota</taxon>
        <taxon>Actinomycetes</taxon>
        <taxon>Pseudonocardiales</taxon>
        <taxon>Pseudonocardiaceae</taxon>
        <taxon>Actinocrispum</taxon>
    </lineage>
</organism>
<keyword evidence="7 12" id="KW-0808">Transferase</keyword>
<dbReference type="GO" id="GO:0032259">
    <property type="term" value="P:methylation"/>
    <property type="evidence" value="ECO:0007669"/>
    <property type="project" value="UniProtKB-KW"/>
</dbReference>
<evidence type="ECO:0000256" key="6">
    <source>
        <dbReference type="ARBA" id="ARBA00022603"/>
    </source>
</evidence>
<comment type="caution">
    <text evidence="12">The sequence shown here is derived from an EMBL/GenBank/DDBJ whole genome shotgun (WGS) entry which is preliminary data.</text>
</comment>
<dbReference type="InterPro" id="IPR029063">
    <property type="entry name" value="SAM-dependent_MTases_sf"/>
</dbReference>
<sequence>MSRIGPESLVRELDSAGLLPAGFGLLLCEVLRDRFTSDLVWVDGKPLSKREHPTAWWTAVYSNTSVVTQYDDGFTSWPEVGDRASCSLSMPSVVVGMLALLDVQPGHCVMEIGAGSGFNTALLSKLVGRDGEVVSLEVDPDLAGTARQNLRHSGYKTTEVQVFTKDGAHGLPNWGQPFDRVISTAAVQLGHVPYTWVEQTQPGGVIVTPVRAALTSGPLVRFVVNNDGTATGRMASMGAAFMELRSQRVAWADDELIDESAGDVSQRSTEHDPWLMFGQFAPRWALAVALPSCEYDLREREYLRLMDPVSGSWAVVRPDDRGGCVVRQYGVRRLWDDAEAAFGWWLDRGKPAGADWEWTITPDSQTIRLASE</sequence>
<evidence type="ECO:0000256" key="8">
    <source>
        <dbReference type="ARBA" id="ARBA00022691"/>
    </source>
</evidence>
<evidence type="ECO:0000256" key="10">
    <source>
        <dbReference type="ARBA" id="ARBA00031323"/>
    </source>
</evidence>
<evidence type="ECO:0000256" key="5">
    <source>
        <dbReference type="ARBA" id="ARBA00022490"/>
    </source>
</evidence>
<dbReference type="SUPFAM" id="SSF53335">
    <property type="entry name" value="S-adenosyl-L-methionine-dependent methyltransferases"/>
    <property type="match status" value="1"/>
</dbReference>
<keyword evidence="5" id="KW-0963">Cytoplasm</keyword>
<dbReference type="CDD" id="cd02440">
    <property type="entry name" value="AdoMet_MTases"/>
    <property type="match status" value="1"/>
</dbReference>
<gene>
    <name evidence="12" type="ORF">EV192_11781</name>
</gene>
<evidence type="ECO:0000256" key="9">
    <source>
        <dbReference type="ARBA" id="ARBA00030757"/>
    </source>
</evidence>
<proteinExistence type="inferred from homology"/>
<evidence type="ECO:0000256" key="2">
    <source>
        <dbReference type="ARBA" id="ARBA00005369"/>
    </source>
</evidence>
<evidence type="ECO:0000256" key="1">
    <source>
        <dbReference type="ARBA" id="ARBA00004496"/>
    </source>
</evidence>
<dbReference type="Pfam" id="PF01135">
    <property type="entry name" value="PCMT"/>
    <property type="match status" value="1"/>
</dbReference>
<comment type="subcellular location">
    <subcellularLocation>
        <location evidence="1">Cytoplasm</location>
    </subcellularLocation>
</comment>
<accession>A0A4R2IPT0</accession>